<feature type="domain" description="GH15-like" evidence="15">
    <location>
        <begin position="8"/>
        <end position="967"/>
    </location>
</feature>
<dbReference type="UniPathway" id="UPA00163"/>
<evidence type="ECO:0000259" key="16">
    <source>
        <dbReference type="Pfam" id="PF19292"/>
    </source>
</evidence>
<evidence type="ECO:0000256" key="8">
    <source>
        <dbReference type="ARBA" id="ARBA00022860"/>
    </source>
</evidence>
<comment type="similarity">
    <text evidence="4 14">Belongs to the phosphorylase b kinase regulatory chain family.</text>
</comment>
<evidence type="ECO:0000256" key="10">
    <source>
        <dbReference type="ARBA" id="ARBA00023277"/>
    </source>
</evidence>
<evidence type="ECO:0000313" key="17">
    <source>
        <dbReference type="EMBL" id="KPJ20382.1"/>
    </source>
</evidence>
<comment type="pathway">
    <text evidence="3 14">Glycan biosynthesis; glycogen metabolism.</text>
</comment>
<evidence type="ECO:0000256" key="2">
    <source>
        <dbReference type="ARBA" id="ARBA00004342"/>
    </source>
</evidence>
<evidence type="ECO:0000256" key="4">
    <source>
        <dbReference type="ARBA" id="ARBA00007128"/>
    </source>
</evidence>
<protein>
    <recommendedName>
        <fullName evidence="14">Phosphorylase b kinase regulatory subunit</fullName>
    </recommendedName>
</protein>
<dbReference type="InterPro" id="IPR012341">
    <property type="entry name" value="6hp_glycosidase-like_sf"/>
</dbReference>
<dbReference type="STRING" id="76193.A0A194RSD0"/>
<dbReference type="InParanoid" id="A0A194RSD0"/>
<proteinExistence type="inferred from homology"/>
<feature type="lipid moiety-binding region" description="S-farnesyl cysteine" evidence="13">
    <location>
        <position position="1245"/>
    </location>
</feature>
<dbReference type="PANTHER" id="PTHR10749:SF7">
    <property type="entry name" value="PHOSPHORYLASE B KINASE REGULATORY SUBUNIT ALPHA-RELATED"/>
    <property type="match status" value="1"/>
</dbReference>
<evidence type="ECO:0000256" key="5">
    <source>
        <dbReference type="ARBA" id="ARBA00022475"/>
    </source>
</evidence>
<dbReference type="Pfam" id="PF00723">
    <property type="entry name" value="Glyco_hydro_15"/>
    <property type="match status" value="1"/>
</dbReference>
<keyword evidence="12 13" id="KW-0636">Prenylation</keyword>
<evidence type="ECO:0000256" key="6">
    <source>
        <dbReference type="ARBA" id="ARBA00022553"/>
    </source>
</evidence>
<evidence type="ECO:0000256" key="1">
    <source>
        <dbReference type="ARBA" id="ARBA00002837"/>
    </source>
</evidence>
<dbReference type="InterPro" id="IPR008734">
    <property type="entry name" value="PHK_A/B_su"/>
</dbReference>
<dbReference type="AlphaFoldDB" id="A0A194RSD0"/>
<keyword evidence="5 14" id="KW-1003">Cell membrane</keyword>
<keyword evidence="18" id="KW-1185">Reference proteome</keyword>
<keyword evidence="17" id="KW-0808">Transferase</keyword>
<keyword evidence="9 14" id="KW-0472">Membrane</keyword>
<comment type="function">
    <text evidence="1">Phosphorylase b kinase catalyzes the phosphorylation of serine in certain substrates, including troponin I. The alpha chain may bind calmodulin.</text>
</comment>
<comment type="PTM">
    <text evidence="13">Although the final Cys may be farnesylated, the terminal tripeptide is probably not removed, and the C-terminus is not methylated.</text>
</comment>
<dbReference type="InterPro" id="IPR011613">
    <property type="entry name" value="GH15-like"/>
</dbReference>
<evidence type="ECO:0000256" key="14">
    <source>
        <dbReference type="RuleBase" id="RU364123"/>
    </source>
</evidence>
<dbReference type="GO" id="GO:0005964">
    <property type="term" value="C:phosphorylase kinase complex"/>
    <property type="evidence" value="ECO:0007669"/>
    <property type="project" value="TreeGrafter"/>
</dbReference>
<evidence type="ECO:0000256" key="7">
    <source>
        <dbReference type="ARBA" id="ARBA00022600"/>
    </source>
</evidence>
<dbReference type="SUPFAM" id="SSF48208">
    <property type="entry name" value="Six-hairpin glycosidases"/>
    <property type="match status" value="1"/>
</dbReference>
<evidence type="ECO:0000256" key="12">
    <source>
        <dbReference type="ARBA" id="ARBA00023289"/>
    </source>
</evidence>
<keyword evidence="8 14" id="KW-0112">Calmodulin-binding</keyword>
<dbReference type="FunCoup" id="A0A194RSD0">
    <property type="interactions" value="158"/>
</dbReference>
<keyword evidence="6" id="KW-0597">Phosphoprotein</keyword>
<dbReference type="InterPro" id="IPR008928">
    <property type="entry name" value="6-hairpin_glycosidase_sf"/>
</dbReference>
<dbReference type="Pfam" id="PF19292">
    <property type="entry name" value="KPBB_C"/>
    <property type="match status" value="1"/>
</dbReference>
<accession>A0A194RSD0</accession>
<dbReference type="GO" id="GO:0016301">
    <property type="term" value="F:kinase activity"/>
    <property type="evidence" value="ECO:0007669"/>
    <property type="project" value="UniProtKB-KW"/>
</dbReference>
<keyword evidence="10 14" id="KW-0119">Carbohydrate metabolism</keyword>
<evidence type="ECO:0000256" key="3">
    <source>
        <dbReference type="ARBA" id="ARBA00005131"/>
    </source>
</evidence>
<evidence type="ECO:0000256" key="11">
    <source>
        <dbReference type="ARBA" id="ARBA00023288"/>
    </source>
</evidence>
<evidence type="ECO:0000313" key="18">
    <source>
        <dbReference type="Proteomes" id="UP000053240"/>
    </source>
</evidence>
<evidence type="ECO:0000256" key="9">
    <source>
        <dbReference type="ARBA" id="ARBA00023136"/>
    </source>
</evidence>
<dbReference type="PANTHER" id="PTHR10749">
    <property type="entry name" value="PHOSPHORYLASE B KINASE REGULATORY SUBUNIT"/>
    <property type="match status" value="1"/>
</dbReference>
<organism evidence="17 18">
    <name type="scientific">Papilio machaon</name>
    <name type="common">Old World swallowtail butterfly</name>
    <dbReference type="NCBI Taxonomy" id="76193"/>
    <lineage>
        <taxon>Eukaryota</taxon>
        <taxon>Metazoa</taxon>
        <taxon>Ecdysozoa</taxon>
        <taxon>Arthropoda</taxon>
        <taxon>Hexapoda</taxon>
        <taxon>Insecta</taxon>
        <taxon>Pterygota</taxon>
        <taxon>Neoptera</taxon>
        <taxon>Endopterygota</taxon>
        <taxon>Lepidoptera</taxon>
        <taxon>Glossata</taxon>
        <taxon>Ditrysia</taxon>
        <taxon>Papilionoidea</taxon>
        <taxon>Papilionidae</taxon>
        <taxon>Papilioninae</taxon>
        <taxon>Papilio</taxon>
    </lineage>
</organism>
<dbReference type="Gene3D" id="1.50.10.10">
    <property type="match status" value="1"/>
</dbReference>
<reference evidence="17 18" key="1">
    <citation type="journal article" date="2015" name="Nat. Commun.">
        <title>Outbred genome sequencing and CRISPR/Cas9 gene editing in butterflies.</title>
        <authorList>
            <person name="Li X."/>
            <person name="Fan D."/>
            <person name="Zhang W."/>
            <person name="Liu G."/>
            <person name="Zhang L."/>
            <person name="Zhao L."/>
            <person name="Fang X."/>
            <person name="Chen L."/>
            <person name="Dong Y."/>
            <person name="Chen Y."/>
            <person name="Ding Y."/>
            <person name="Zhao R."/>
            <person name="Feng M."/>
            <person name="Zhu Y."/>
            <person name="Feng Y."/>
            <person name="Jiang X."/>
            <person name="Zhu D."/>
            <person name="Xiang H."/>
            <person name="Feng X."/>
            <person name="Li S."/>
            <person name="Wang J."/>
            <person name="Zhang G."/>
            <person name="Kronforst M.R."/>
            <person name="Wang W."/>
        </authorList>
    </citation>
    <scope>NUCLEOTIDE SEQUENCE [LARGE SCALE GENOMIC DNA]</scope>
    <source>
        <strain evidence="17">Ya'a_city_454_Pm</strain>
        <tissue evidence="17">Whole body</tissue>
    </source>
</reference>
<dbReference type="Proteomes" id="UP000053240">
    <property type="component" value="Unassembled WGS sequence"/>
</dbReference>
<feature type="domain" description="Phosphorylase b kinase regulatory subunit alpha/beta C-terminal" evidence="16">
    <location>
        <begin position="981"/>
        <end position="1173"/>
    </location>
</feature>
<dbReference type="GO" id="GO:0005977">
    <property type="term" value="P:glycogen metabolic process"/>
    <property type="evidence" value="ECO:0007669"/>
    <property type="project" value="UniProtKB-UniPathway"/>
</dbReference>
<comment type="subcellular location">
    <subcellularLocation>
        <location evidence="2 14">Cell membrane</location>
        <topology evidence="2 14">Lipid-anchor</topology>
        <orientation evidence="2 14">Cytoplasmic side</orientation>
    </subcellularLocation>
</comment>
<keyword evidence="17" id="KW-0418">Kinase</keyword>
<gene>
    <name evidence="17" type="ORF">RR48_06121</name>
</gene>
<keyword evidence="11 13" id="KW-0449">Lipoprotein</keyword>
<dbReference type="EMBL" id="KQ459700">
    <property type="protein sequence ID" value="KPJ20382.1"/>
    <property type="molecule type" value="Genomic_DNA"/>
</dbReference>
<dbReference type="FunFam" id="1.50.10.10:FF:000004">
    <property type="entry name" value="Phosphorylase b kinase regulatory subunit"/>
    <property type="match status" value="1"/>
</dbReference>
<sequence length="1248" mass="140422">MRTRSNSGVRLDYYQRLVHKLILDHQQPVTGLFPASPHNDHAWIRDNLYCILAVWGLSMAFKKIADQDEDRAKTYELEQSCVKLMRGLLMAMMQQKDKVEKFKSTQHPMDSLHAKYSSITGRIVVKDNEWGHLQIDAISLYLLILAQMTASGLQIVFNLDEVAFIQNLVFYIESAYCTPDYGIWERGDKTNHGLPELNASSIGMAKAALEAMNELDLFGARGGPSSVIHVLADEAQKCQAVLQSMLPRESNSKELDSGLLSIISYPAFAVDDPQLISKTRDTIVTKLQGKYGCKRFLRDGHKTPREDPNRLYYEPWELRMFENIECEWPLFFCYLILDYCFQGDKNNVAEYMQKLEKIMIRKDDGMKLVPELYSVPVDKADAEQCDPGSQERIPLGRCPFIWAQSLYILGKLLQEGFLAVGELDPLNRRLCSEKKPDVVVQIVILAEDNEIRDKLLEYDLHVQTINEVAPIEVQPARYSDMKRFYIASDYELMVDTLKAEINFLKSSWQNLLGRPLVNFDYEEYYMSRDPALLASTFTANVAFLGMSWKQMLGRPTITLLATQYLLDQGKIPMAMITTMKKLKSGYINGTRVTLGNLGEFLSTSAITNLSFLGSQEDGYPDTIVKPSNFVIVTHIKCLLGWYSAEGVSGLLRDSSTLFYSGRELNPQVQSYLEEHLLKSFSNKISFLSRPAGARNTKALRRRMSVRGAIKKTRSINVDSETLGMEGEYVGPHLERKPSWLEVDPILGRSPSPEDAKRRAFTKGTSTTSLGVVPPTIEVTKEQTPSPPKEEVRNRTISESQNVVYAEQETDELITMLRETENLDEQGDILQYLVDSQGLDFNTGMLENGKPVTVKELLKALYEKACTQKLWGLVRHTAGMLGKRVEDLAKAVTDLLVRQKQITVGMPPNNEHTITAPLPENELRQLIHLAYGDDESTAMLTQELLVYLAMFIRTEPQLFLEMLRLRVGLIIQVMATELSRTLSCDGEEASEHLLNLSPFEMKNLLYHILSGKEFAINSVGRGNFSIVSNKSNRYGKKSQIVLEGQSLQGGIDDTPMVEQDRQGQWLRRRRLDGALNRVPRNFYPRVWGVLERCQGLVIQGRILQPNLTQEMTSGELKFALAVETVLNSIPQPEYRQLVVEALMVLTLVVEYKAVSHLGGMITVEHLVHKANQIFLEDQMRCNGDATLCCAKADGAGGAVVCGGAAGVCQHFYDSAPSGSYGTMTYLARAVATLLADTMPHDSPIECTIT</sequence>
<keyword evidence="7 14" id="KW-0321">Glycogen metabolism</keyword>
<dbReference type="GO" id="GO:0005886">
    <property type="term" value="C:plasma membrane"/>
    <property type="evidence" value="ECO:0007669"/>
    <property type="project" value="UniProtKB-SubCell"/>
</dbReference>
<dbReference type="InterPro" id="IPR045583">
    <property type="entry name" value="KPBA/B_C"/>
</dbReference>
<dbReference type="GO" id="GO:0005516">
    <property type="term" value="F:calmodulin binding"/>
    <property type="evidence" value="ECO:0007669"/>
    <property type="project" value="UniProtKB-KW"/>
</dbReference>
<evidence type="ECO:0000256" key="13">
    <source>
        <dbReference type="PIRSR" id="PIRSR608734-50"/>
    </source>
</evidence>
<name>A0A194RSD0_PAPMA</name>
<evidence type="ECO:0000259" key="15">
    <source>
        <dbReference type="Pfam" id="PF00723"/>
    </source>
</evidence>